<dbReference type="InterPro" id="IPR016135">
    <property type="entry name" value="UBQ-conjugating_enzyme/RWD"/>
</dbReference>
<gene>
    <name evidence="7" type="ORF">BO80DRAFT_499765</name>
</gene>
<dbReference type="EMBL" id="KZ824424">
    <property type="protein sequence ID" value="RAL04469.1"/>
    <property type="molecule type" value="Genomic_DNA"/>
</dbReference>
<evidence type="ECO:0000256" key="2">
    <source>
        <dbReference type="ARBA" id="ARBA00022679"/>
    </source>
</evidence>
<proteinExistence type="predicted"/>
<reference evidence="7 8" key="1">
    <citation type="submission" date="2018-02" db="EMBL/GenBank/DDBJ databases">
        <title>The genomes of Aspergillus section Nigri reveals drivers in fungal speciation.</title>
        <authorList>
            <consortium name="DOE Joint Genome Institute"/>
            <person name="Vesth T.C."/>
            <person name="Nybo J."/>
            <person name="Theobald S."/>
            <person name="Brandl J."/>
            <person name="Frisvad J.C."/>
            <person name="Nielsen K.F."/>
            <person name="Lyhne E.K."/>
            <person name="Kogle M.E."/>
            <person name="Kuo A."/>
            <person name="Riley R."/>
            <person name="Clum A."/>
            <person name="Nolan M."/>
            <person name="Lipzen A."/>
            <person name="Salamov A."/>
            <person name="Henrissat B."/>
            <person name="Wiebenga A."/>
            <person name="De vries R.P."/>
            <person name="Grigoriev I.V."/>
            <person name="Mortensen U.H."/>
            <person name="Andersen M.R."/>
            <person name="Baker S.E."/>
        </authorList>
    </citation>
    <scope>NUCLEOTIDE SEQUENCE [LARGE SCALE GENOMIC DNA]</scope>
    <source>
        <strain evidence="7 8">CBS 121593</strain>
    </source>
</reference>
<dbReference type="FunFam" id="3.10.110.10:FF:000107">
    <property type="entry name" value="Ubiquitin conjugating enzyme, putative"/>
    <property type="match status" value="1"/>
</dbReference>
<dbReference type="CDD" id="cd23802">
    <property type="entry name" value="UBCc_UBE2Q"/>
    <property type="match status" value="1"/>
</dbReference>
<evidence type="ECO:0000256" key="1">
    <source>
        <dbReference type="ARBA" id="ARBA00022676"/>
    </source>
</evidence>
<dbReference type="InterPro" id="IPR000608">
    <property type="entry name" value="UBC"/>
</dbReference>
<dbReference type="Pfam" id="PF00179">
    <property type="entry name" value="UQ_con"/>
    <property type="match status" value="1"/>
</dbReference>
<feature type="region of interest" description="Disordered" evidence="5">
    <location>
        <begin position="847"/>
        <end position="882"/>
    </location>
</feature>
<dbReference type="Gene3D" id="3.10.110.10">
    <property type="entry name" value="Ubiquitin Conjugating Enzyme"/>
    <property type="match status" value="1"/>
</dbReference>
<keyword evidence="2" id="KW-0808">Transferase</keyword>
<feature type="region of interest" description="Disordered" evidence="5">
    <location>
        <begin position="121"/>
        <end position="152"/>
    </location>
</feature>
<keyword evidence="8" id="KW-1185">Reference proteome</keyword>
<evidence type="ECO:0000256" key="5">
    <source>
        <dbReference type="SAM" id="MobiDB-lite"/>
    </source>
</evidence>
<feature type="domain" description="UBC core" evidence="6">
    <location>
        <begin position="948"/>
        <end position="1119"/>
    </location>
</feature>
<evidence type="ECO:0000259" key="6">
    <source>
        <dbReference type="PROSITE" id="PS50127"/>
    </source>
</evidence>
<keyword evidence="4" id="KW-0520">NAD</keyword>
<dbReference type="InterPro" id="IPR051838">
    <property type="entry name" value="ARTD_PARP"/>
</dbReference>
<dbReference type="Gene3D" id="3.90.228.10">
    <property type="match status" value="1"/>
</dbReference>
<dbReference type="Pfam" id="PF00644">
    <property type="entry name" value="PARP"/>
    <property type="match status" value="1"/>
</dbReference>
<dbReference type="SUPFAM" id="SSF56399">
    <property type="entry name" value="ADP-ribosylation"/>
    <property type="match status" value="1"/>
</dbReference>
<dbReference type="Proteomes" id="UP000249402">
    <property type="component" value="Unassembled WGS sequence"/>
</dbReference>
<dbReference type="AlphaFoldDB" id="A0A395HA66"/>
<accession>A0A395HA66</accession>
<dbReference type="PROSITE" id="PS50127">
    <property type="entry name" value="UBC_2"/>
    <property type="match status" value="1"/>
</dbReference>
<dbReference type="STRING" id="1448316.A0A395HA66"/>
<evidence type="ECO:0000256" key="4">
    <source>
        <dbReference type="ARBA" id="ARBA00023027"/>
    </source>
</evidence>
<dbReference type="InterPro" id="IPR012317">
    <property type="entry name" value="Poly(ADP-ribose)pol_cat_dom"/>
</dbReference>
<dbReference type="GeneID" id="37229067"/>
<sequence length="1127" mass="125721">MPRHNFDEDLSEVSLSGRFPGLSHIQAGNDDTFIFTYLPPSIDQFLACTSPRDSRPLQFNVHLDVTKYPTSHSYFVFSASDNISDEISAVLETVQEKFKRYSLETFLKDFCHDIDQAVLKEESADPDSDEESDLNCDDEEANGDFDSSYDDQDVDDGFGSNYNDEDLDWDGFIDAPVISRSTDRKQLRADLRAAKSVGFKVGYLGELEGPLVVSISCRIAKLGISEDAMEMWNVSPEQFLVVLLRYPRGYRGLSQILARQGGPSPVQMHVGLCDTYKPTVLSVPDVARPAILHDIFCPSASDSKPKSAMKSSFITEPVETVLNDRFLSFIRNRLQHGFSWTGAELYHDHYQVKMLESKDVSSREYCVSEKWSHSTPSFVKGDQLLGAKNSSQLSLPLITMQYALRRFVKCTEFCLNCHCKVDAGFEALKPYVCSSPLCLYQYMQLGMGPRLEWEIVSQPYVVDMLVSFAYARASAGELTDFPTGLDLKVPWEFPDGSGLRAWTATWDTDKSVLSTQAEHDLKVGEWVAIRDSDDSFTSFRSPSLCCEVLSIHGNSLIQLSQPIAIGFGDKNAGRPPWKNVRFMPYRVKVDYLKGDIKQQAIMALLNTLPDVFLMKSFVTSGARPGQNISLQSWKGRICQSALYVLRWIVASNQSCIVHDDDPEHQVTGMHNYMQFRLAQGSPDKEARFVQAVKASASGNFPTIFAWHGSPVHNWHSILREGLNFNKQLHGRAYGDGVYMAKGINTSSGYSNATVPLSNWPQSTLDIMTAISLNEVVNAPHAFRCTAPFYVVAQLDWIQPRYLFISGKHLASQGIRTFKPSKVYSQDPHHACLGTNNSPVSIPISALSSRHNRADTPASTHVRKKRKVSMGGPAPGGSDPSDDCASVATLIDDLRLLESDLEDDACEPDCVIVERKARSDPVPQTDFRPGTLQTGSLQLLGLPSYATTTATQSLQRHLQAILKVQDREPLHELGWYVDGTLISTVYQWIVEFHSFDPSLPLAQDLKHNKLTSIVMEIRFPPQFPMSPPFIRVIRPHFTPFMQHGGGHVTAGGAMCMELLTSSGWLPTISMESVLLQVRLALCSTDPYPARLQNGSGNYPFSESVSAYRRACQTHGWKVPDDFNRIQDA</sequence>
<organism evidence="7 8">
    <name type="scientific">Aspergillus ibericus CBS 121593</name>
    <dbReference type="NCBI Taxonomy" id="1448316"/>
    <lineage>
        <taxon>Eukaryota</taxon>
        <taxon>Fungi</taxon>
        <taxon>Dikarya</taxon>
        <taxon>Ascomycota</taxon>
        <taxon>Pezizomycotina</taxon>
        <taxon>Eurotiomycetes</taxon>
        <taxon>Eurotiomycetidae</taxon>
        <taxon>Eurotiales</taxon>
        <taxon>Aspergillaceae</taxon>
        <taxon>Aspergillus</taxon>
        <taxon>Aspergillus subgen. Circumdati</taxon>
    </lineage>
</organism>
<keyword evidence="3" id="KW-0548">Nucleotidyltransferase</keyword>
<dbReference type="OrthoDB" id="109543at2759"/>
<keyword evidence="1" id="KW-0328">Glycosyltransferase</keyword>
<evidence type="ECO:0000256" key="3">
    <source>
        <dbReference type="ARBA" id="ARBA00022695"/>
    </source>
</evidence>
<feature type="compositionally biased region" description="Acidic residues" evidence="5">
    <location>
        <begin position="124"/>
        <end position="152"/>
    </location>
</feature>
<evidence type="ECO:0000313" key="8">
    <source>
        <dbReference type="Proteomes" id="UP000249402"/>
    </source>
</evidence>
<evidence type="ECO:0000313" key="7">
    <source>
        <dbReference type="EMBL" id="RAL04469.1"/>
    </source>
</evidence>
<protein>
    <recommendedName>
        <fullName evidence="6">UBC core domain-containing protein</fullName>
    </recommendedName>
</protein>
<dbReference type="VEuPathDB" id="FungiDB:BO80DRAFT_499765"/>
<dbReference type="PANTHER" id="PTHR21328">
    <property type="entry name" value="POLY ADP-RIBOSE POLYMERASE FAMILY, MEMBER PARP"/>
    <property type="match status" value="1"/>
</dbReference>
<dbReference type="GO" id="GO:0016779">
    <property type="term" value="F:nucleotidyltransferase activity"/>
    <property type="evidence" value="ECO:0007669"/>
    <property type="project" value="UniProtKB-KW"/>
</dbReference>
<name>A0A395HA66_9EURO</name>
<dbReference type="GO" id="GO:0003950">
    <property type="term" value="F:NAD+ poly-ADP-ribosyltransferase activity"/>
    <property type="evidence" value="ECO:0007669"/>
    <property type="project" value="InterPro"/>
</dbReference>
<feature type="compositionally biased region" description="Low complexity" evidence="5">
    <location>
        <begin position="868"/>
        <end position="878"/>
    </location>
</feature>
<dbReference type="RefSeq" id="XP_025578796.1">
    <property type="nucleotide sequence ID" value="XM_025724202.1"/>
</dbReference>
<dbReference type="SUPFAM" id="SSF54495">
    <property type="entry name" value="UBC-like"/>
    <property type="match status" value="1"/>
</dbReference>